<dbReference type="PANTHER" id="PTHR48083:SF31">
    <property type="entry name" value="ACYL-COA DEHYDROGENASE FADE10-RELATED"/>
    <property type="match status" value="1"/>
</dbReference>
<evidence type="ECO:0000256" key="2">
    <source>
        <dbReference type="ARBA" id="ARBA00009347"/>
    </source>
</evidence>
<evidence type="ECO:0000259" key="10">
    <source>
        <dbReference type="Pfam" id="PF02770"/>
    </source>
</evidence>
<dbReference type="InterPro" id="IPR009075">
    <property type="entry name" value="AcylCo_DH/oxidase_C"/>
</dbReference>
<dbReference type="Gene3D" id="1.10.540.10">
    <property type="entry name" value="Acyl-CoA dehydrogenase/oxidase, N-terminal domain"/>
    <property type="match status" value="1"/>
</dbReference>
<dbReference type="Pfam" id="PF02770">
    <property type="entry name" value="Acyl-CoA_dh_M"/>
    <property type="match status" value="1"/>
</dbReference>
<dbReference type="OrthoDB" id="8876745at2"/>
<dbReference type="Pfam" id="PF02771">
    <property type="entry name" value="Acyl-CoA_dh_N"/>
    <property type="match status" value="1"/>
</dbReference>
<sequence>MSAQPIQQPKVSEREARQVAEAAREQDWRKPSFAKELFLGRLRMDLIHPHPMPPPEDAARGEAFLDKLRVFCEEKIDGARIEREAKIPDEVINGIKELGALGMKIDIKYGGLGLTQVYYNKALALVGSASPAIGALLSAHQSIGVPQPLKIFGTREQKDAFLPRLARTDISAFLLTEPDVGSDPARLATTAVPDGDAYVMDGVKLWTTNGVVADLLVVMARVPKSQGHKGGITAFVVEADSPGITVENRNAFMGLRGLENGVTRFHQVRVPAANRIGPEGAGLKIALTTLNTGRLSLPAMCVGAGKWCLKIAREWSSVREQWGKPVAFHEAVGSKISFIAATTFALEAVLDLSSQMADEDRNDIRIEAALAKLYGSEMACLMADELVQIRGGRGFETADSLAARGERAVPAEQILRDLRINRIFEGSTEIMHLLIAREAVDAHLKVAGDIIDPDKPLSAKAKAGANAAGFYAKWLPKLVTGPGQLPRSYAEFHPSGHPDLSAHLRYAERSARKLARSTFYAMSRWQGRMETKQGFLGRIVDIGAELFAISAACVRAELLRTTTDHGREAYQLADAFCRQSRIRTEELFNRLWTNTDDLDHKVVKGVLSGTYTWLEQGIVDPSGEGPWIAEAAPGPSQRENVHRPIR</sequence>
<comment type="caution">
    <text evidence="12">The sequence shown here is derived from an EMBL/GenBank/DDBJ whole genome shotgun (WGS) entry which is preliminary data.</text>
</comment>
<feature type="compositionally biased region" description="Polar residues" evidence="8">
    <location>
        <begin position="1"/>
        <end position="10"/>
    </location>
</feature>
<protein>
    <submittedName>
        <fullName evidence="12">Acyl-CoA dehydrogenase</fullName>
    </submittedName>
</protein>
<proteinExistence type="inferred from homology"/>
<dbReference type="SUPFAM" id="SSF56645">
    <property type="entry name" value="Acyl-CoA dehydrogenase NM domain-like"/>
    <property type="match status" value="1"/>
</dbReference>
<name>A0A1E5P5E3_9ACTN</name>
<evidence type="ECO:0000259" key="11">
    <source>
        <dbReference type="Pfam" id="PF02771"/>
    </source>
</evidence>
<dbReference type="FunFam" id="2.40.110.10:FF:000023">
    <property type="entry name" value="Acyl-CoA dehydrogenase FadE10"/>
    <property type="match status" value="1"/>
</dbReference>
<evidence type="ECO:0000256" key="5">
    <source>
        <dbReference type="ARBA" id="ARBA00023002"/>
    </source>
</evidence>
<dbReference type="EMBL" id="MEHJ01000001">
    <property type="protein sequence ID" value="OEJ24745.1"/>
    <property type="molecule type" value="Genomic_DNA"/>
</dbReference>
<keyword evidence="13" id="KW-1185">Reference proteome</keyword>
<comment type="catalytic activity">
    <reaction evidence="6">
        <text>a 2,3-saturated acyl-CoA + A = a 2,3-dehydroacyl-CoA + AH2</text>
        <dbReference type="Rhea" id="RHEA:48608"/>
        <dbReference type="ChEBI" id="CHEBI:13193"/>
        <dbReference type="ChEBI" id="CHEBI:17499"/>
        <dbReference type="ChEBI" id="CHEBI:60015"/>
        <dbReference type="ChEBI" id="CHEBI:65111"/>
    </reaction>
</comment>
<evidence type="ECO:0000256" key="3">
    <source>
        <dbReference type="ARBA" id="ARBA00022630"/>
    </source>
</evidence>
<dbReference type="FunFam" id="1.20.140.10:FF:000019">
    <property type="entry name" value="Acyl-CoA dehydrogenase"/>
    <property type="match status" value="1"/>
</dbReference>
<dbReference type="AlphaFoldDB" id="A0A1E5P5E3"/>
<dbReference type="Gene3D" id="1.20.140.10">
    <property type="entry name" value="Butyryl-CoA Dehydrogenase, subunit A, domain 3"/>
    <property type="match status" value="2"/>
</dbReference>
<keyword evidence="5 7" id="KW-0560">Oxidoreductase</keyword>
<evidence type="ECO:0000256" key="7">
    <source>
        <dbReference type="RuleBase" id="RU362125"/>
    </source>
</evidence>
<dbReference type="InterPro" id="IPR050741">
    <property type="entry name" value="Acyl-CoA_dehydrogenase"/>
</dbReference>
<evidence type="ECO:0000256" key="1">
    <source>
        <dbReference type="ARBA" id="ARBA00001974"/>
    </source>
</evidence>
<dbReference type="Proteomes" id="UP000095759">
    <property type="component" value="Unassembled WGS sequence"/>
</dbReference>
<keyword evidence="3 7" id="KW-0285">Flavoprotein</keyword>
<comment type="cofactor">
    <cofactor evidence="1 7">
        <name>FAD</name>
        <dbReference type="ChEBI" id="CHEBI:57692"/>
    </cofactor>
</comment>
<feature type="domain" description="Acyl-CoA oxidase/dehydrogenase middle" evidence="10">
    <location>
        <begin position="172"/>
        <end position="268"/>
    </location>
</feature>
<dbReference type="STRING" id="285458.BGM19_27180"/>
<dbReference type="InterPro" id="IPR006091">
    <property type="entry name" value="Acyl-CoA_Oxase/DH_mid-dom"/>
</dbReference>
<organism evidence="12 13">
    <name type="scientific">Streptomyces agglomeratus</name>
    <dbReference type="NCBI Taxonomy" id="285458"/>
    <lineage>
        <taxon>Bacteria</taxon>
        <taxon>Bacillati</taxon>
        <taxon>Actinomycetota</taxon>
        <taxon>Actinomycetes</taxon>
        <taxon>Kitasatosporales</taxon>
        <taxon>Streptomycetaceae</taxon>
        <taxon>Streptomyces</taxon>
    </lineage>
</organism>
<dbReference type="SUPFAM" id="SSF47203">
    <property type="entry name" value="Acyl-CoA dehydrogenase C-terminal domain-like"/>
    <property type="match status" value="1"/>
</dbReference>
<keyword evidence="4 7" id="KW-0274">FAD</keyword>
<feature type="domain" description="Acyl-CoA dehydrogenase/oxidase N-terminal" evidence="11">
    <location>
        <begin position="62"/>
        <end position="167"/>
    </location>
</feature>
<dbReference type="InterPro" id="IPR037069">
    <property type="entry name" value="AcylCoA_DH/ox_N_sf"/>
</dbReference>
<dbReference type="Gene3D" id="2.40.110.10">
    <property type="entry name" value="Butyryl-CoA Dehydrogenase, subunit A, domain 2"/>
    <property type="match status" value="1"/>
</dbReference>
<dbReference type="RefSeq" id="WP_069933147.1">
    <property type="nucleotide sequence ID" value="NZ_MEHJ01000001.1"/>
</dbReference>
<evidence type="ECO:0000313" key="13">
    <source>
        <dbReference type="Proteomes" id="UP000095759"/>
    </source>
</evidence>
<dbReference type="GO" id="GO:0003995">
    <property type="term" value="F:acyl-CoA dehydrogenase activity"/>
    <property type="evidence" value="ECO:0007669"/>
    <property type="project" value="TreeGrafter"/>
</dbReference>
<feature type="compositionally biased region" description="Basic and acidic residues" evidence="8">
    <location>
        <begin position="11"/>
        <end position="25"/>
    </location>
</feature>
<comment type="similarity">
    <text evidence="2 7">Belongs to the acyl-CoA dehydrogenase family.</text>
</comment>
<dbReference type="GO" id="GO:0033539">
    <property type="term" value="P:fatty acid beta-oxidation using acyl-CoA dehydrogenase"/>
    <property type="evidence" value="ECO:0007669"/>
    <property type="project" value="TreeGrafter"/>
</dbReference>
<dbReference type="PANTHER" id="PTHR48083">
    <property type="entry name" value="MEDIUM-CHAIN SPECIFIC ACYL-COA DEHYDROGENASE, MITOCHONDRIAL-RELATED"/>
    <property type="match status" value="1"/>
</dbReference>
<dbReference type="InterPro" id="IPR009100">
    <property type="entry name" value="AcylCoA_DH/oxidase_NM_dom_sf"/>
</dbReference>
<accession>A0A1E5P5E3</accession>
<dbReference type="FunFam" id="1.10.540.10:FF:000001">
    <property type="entry name" value="Very long-chain-specific acyl-CoA dehydrogenase, mitochondrial"/>
    <property type="match status" value="1"/>
</dbReference>
<evidence type="ECO:0000256" key="6">
    <source>
        <dbReference type="ARBA" id="ARBA00052546"/>
    </source>
</evidence>
<evidence type="ECO:0000313" key="12">
    <source>
        <dbReference type="EMBL" id="OEJ24745.1"/>
    </source>
</evidence>
<dbReference type="InterPro" id="IPR046373">
    <property type="entry name" value="Acyl-CoA_Oxase/DH_mid-dom_sf"/>
</dbReference>
<reference evidence="12 13" key="1">
    <citation type="submission" date="2016-08" db="EMBL/GenBank/DDBJ databases">
        <title>Complete genome sequence of Streptomyces agglomeratus strain 6-3-2, a novel anti-MRSA actinomycete isolated from Wuli of Tebit, China.</title>
        <authorList>
            <person name="Chen X."/>
        </authorList>
    </citation>
    <scope>NUCLEOTIDE SEQUENCE [LARGE SCALE GENOMIC DNA]</scope>
    <source>
        <strain evidence="12 13">6-3-2</strain>
    </source>
</reference>
<dbReference type="InterPro" id="IPR036250">
    <property type="entry name" value="AcylCo_DH-like_C"/>
</dbReference>
<feature type="domain" description="Acyl-CoA dehydrogenase/oxidase C-terminal" evidence="9">
    <location>
        <begin position="280"/>
        <end position="438"/>
    </location>
</feature>
<gene>
    <name evidence="12" type="ORF">AS594_09895</name>
</gene>
<evidence type="ECO:0000259" key="9">
    <source>
        <dbReference type="Pfam" id="PF00441"/>
    </source>
</evidence>
<dbReference type="GO" id="GO:0005737">
    <property type="term" value="C:cytoplasm"/>
    <property type="evidence" value="ECO:0007669"/>
    <property type="project" value="TreeGrafter"/>
</dbReference>
<evidence type="ECO:0000256" key="8">
    <source>
        <dbReference type="SAM" id="MobiDB-lite"/>
    </source>
</evidence>
<evidence type="ECO:0000256" key="4">
    <source>
        <dbReference type="ARBA" id="ARBA00022827"/>
    </source>
</evidence>
<dbReference type="GO" id="GO:0050660">
    <property type="term" value="F:flavin adenine dinucleotide binding"/>
    <property type="evidence" value="ECO:0007669"/>
    <property type="project" value="InterPro"/>
</dbReference>
<dbReference type="Pfam" id="PF00441">
    <property type="entry name" value="Acyl-CoA_dh_1"/>
    <property type="match status" value="1"/>
</dbReference>
<dbReference type="InterPro" id="IPR013786">
    <property type="entry name" value="AcylCoA_DH/ox_N"/>
</dbReference>
<feature type="region of interest" description="Disordered" evidence="8">
    <location>
        <begin position="1"/>
        <end position="25"/>
    </location>
</feature>